<comment type="caution">
    <text evidence="4">The sequence shown here is derived from an EMBL/GenBank/DDBJ whole genome shotgun (WGS) entry which is preliminary data.</text>
</comment>
<evidence type="ECO:0000256" key="1">
    <source>
        <dbReference type="SAM" id="MobiDB-lite"/>
    </source>
</evidence>
<dbReference type="HOGENOM" id="CLU_284700_0_0_1"/>
<keyword evidence="5" id="KW-1185">Reference proteome</keyword>
<protein>
    <submittedName>
        <fullName evidence="4">Glycosyl hydrolase family 16 protein</fullName>
    </submittedName>
</protein>
<gene>
    <name evidence="4" type="ORF">MAM_07922</name>
</gene>
<dbReference type="PROSITE" id="PS51212">
    <property type="entry name" value="WSC"/>
    <property type="match status" value="1"/>
</dbReference>
<evidence type="ECO:0000259" key="3">
    <source>
        <dbReference type="PROSITE" id="PS51762"/>
    </source>
</evidence>
<feature type="domain" description="GH16" evidence="3">
    <location>
        <begin position="2"/>
        <end position="267"/>
    </location>
</feature>
<accession>A0A0B2WME4</accession>
<dbReference type="Proteomes" id="UP000030816">
    <property type="component" value="Unassembled WGS sequence"/>
</dbReference>
<dbReference type="Pfam" id="PF01822">
    <property type="entry name" value="WSC"/>
    <property type="match status" value="1"/>
</dbReference>
<dbReference type="CDD" id="cd02181">
    <property type="entry name" value="GH16_fungal_Lam16A_glucanase"/>
    <property type="match status" value="1"/>
</dbReference>
<feature type="domain" description="WSC" evidence="2">
    <location>
        <begin position="479"/>
        <end position="574"/>
    </location>
</feature>
<evidence type="ECO:0000259" key="2">
    <source>
        <dbReference type="PROSITE" id="PS51212"/>
    </source>
</evidence>
<feature type="region of interest" description="Disordered" evidence="1">
    <location>
        <begin position="733"/>
        <end position="758"/>
    </location>
</feature>
<dbReference type="SUPFAM" id="SSF49899">
    <property type="entry name" value="Concanavalin A-like lectins/glucanases"/>
    <property type="match status" value="1"/>
</dbReference>
<feature type="compositionally biased region" description="Low complexity" evidence="1">
    <location>
        <begin position="450"/>
        <end position="459"/>
    </location>
</feature>
<dbReference type="InterPro" id="IPR013320">
    <property type="entry name" value="ConA-like_dom_sf"/>
</dbReference>
<dbReference type="InterPro" id="IPR000757">
    <property type="entry name" value="Beta-glucanase-like"/>
</dbReference>
<dbReference type="Gene3D" id="2.60.120.200">
    <property type="match status" value="1"/>
</dbReference>
<keyword evidence="4" id="KW-0378">Hydrolase</keyword>
<organism evidence="4 5">
    <name type="scientific">Metarhizium album (strain ARSEF 1941)</name>
    <dbReference type="NCBI Taxonomy" id="1081103"/>
    <lineage>
        <taxon>Eukaryota</taxon>
        <taxon>Fungi</taxon>
        <taxon>Dikarya</taxon>
        <taxon>Ascomycota</taxon>
        <taxon>Pezizomycotina</taxon>
        <taxon>Sordariomycetes</taxon>
        <taxon>Hypocreomycetidae</taxon>
        <taxon>Hypocreales</taxon>
        <taxon>Clavicipitaceae</taxon>
        <taxon>Metarhizium</taxon>
    </lineage>
</organism>
<proteinExistence type="predicted"/>
<feature type="compositionally biased region" description="Polar residues" evidence="1">
    <location>
        <begin position="914"/>
        <end position="930"/>
    </location>
</feature>
<dbReference type="Pfam" id="PF26113">
    <property type="entry name" value="GH16_XgeA"/>
    <property type="match status" value="1"/>
</dbReference>
<dbReference type="AlphaFoldDB" id="A0A0B2WME4"/>
<dbReference type="GO" id="GO:0009251">
    <property type="term" value="P:glucan catabolic process"/>
    <property type="evidence" value="ECO:0007669"/>
    <property type="project" value="TreeGrafter"/>
</dbReference>
<dbReference type="InterPro" id="IPR002889">
    <property type="entry name" value="WSC_carb-bd"/>
</dbReference>
<feature type="compositionally biased region" description="Pro residues" evidence="1">
    <location>
        <begin position="1017"/>
        <end position="1026"/>
    </location>
</feature>
<dbReference type="SMART" id="SM00321">
    <property type="entry name" value="WSC"/>
    <property type="match status" value="1"/>
</dbReference>
<reference evidence="4 5" key="1">
    <citation type="journal article" date="2014" name="Proc. Natl. Acad. Sci. U.S.A.">
        <title>Trajectory and genomic determinants of fungal-pathogen speciation and host adaptation.</title>
        <authorList>
            <person name="Hu X."/>
            <person name="Xiao G."/>
            <person name="Zheng P."/>
            <person name="Shang Y."/>
            <person name="Su Y."/>
            <person name="Zhang X."/>
            <person name="Liu X."/>
            <person name="Zhan S."/>
            <person name="St Leger R.J."/>
            <person name="Wang C."/>
        </authorList>
    </citation>
    <scope>NUCLEOTIDE SEQUENCE [LARGE SCALE GENOMIC DNA]</scope>
    <source>
        <strain evidence="4 5">ARSEF 1941</strain>
    </source>
</reference>
<name>A0A0B2WME4_METAS</name>
<dbReference type="PANTHER" id="PTHR10963:SF24">
    <property type="entry name" value="GLYCOSIDASE C21B10.07-RELATED"/>
    <property type="match status" value="1"/>
</dbReference>
<evidence type="ECO:0000313" key="4">
    <source>
        <dbReference type="EMBL" id="KHN94185.1"/>
    </source>
</evidence>
<feature type="region of interest" description="Disordered" evidence="1">
    <location>
        <begin position="812"/>
        <end position="1057"/>
    </location>
</feature>
<dbReference type="PROSITE" id="PS51762">
    <property type="entry name" value="GH16_2"/>
    <property type="match status" value="1"/>
</dbReference>
<feature type="region of interest" description="Disordered" evidence="1">
    <location>
        <begin position="446"/>
        <end position="470"/>
    </location>
</feature>
<dbReference type="InterPro" id="IPR050546">
    <property type="entry name" value="Glycosyl_Hydrlase_16"/>
</dbReference>
<dbReference type="PANTHER" id="PTHR10963">
    <property type="entry name" value="GLYCOSYL HYDROLASE-RELATED"/>
    <property type="match status" value="1"/>
</dbReference>
<feature type="compositionally biased region" description="Polar residues" evidence="1">
    <location>
        <begin position="1031"/>
        <end position="1043"/>
    </location>
</feature>
<dbReference type="GeneID" id="63742377"/>
<feature type="compositionally biased region" description="Polar residues" evidence="1">
    <location>
        <begin position="881"/>
        <end position="903"/>
    </location>
</feature>
<evidence type="ECO:0000313" key="5">
    <source>
        <dbReference type="Proteomes" id="UP000030816"/>
    </source>
</evidence>
<dbReference type="OrthoDB" id="192832at2759"/>
<dbReference type="EMBL" id="AZHE01000039">
    <property type="protein sequence ID" value="KHN94185.1"/>
    <property type="molecule type" value="Genomic_DNA"/>
</dbReference>
<dbReference type="GO" id="GO:0004553">
    <property type="term" value="F:hydrolase activity, hydrolyzing O-glycosyl compounds"/>
    <property type="evidence" value="ECO:0007669"/>
    <property type="project" value="InterPro"/>
</dbReference>
<dbReference type="STRING" id="1081103.A0A0B2WME4"/>
<dbReference type="RefSeq" id="XP_040675251.1">
    <property type="nucleotide sequence ID" value="XM_040826720.1"/>
</dbReference>
<sequence length="1090" mass="115719">MASYALTTSYIGESLLSGFNWLDGPDPSHGYVSYQSRPNAKALGLFSVDDQTGVVRLGVDSTNTYPLTAGRPSIRLESKQAFNHGLFIADFLHMPPSQCGVWPAFWSYGPNWPTGGEIDIIEGVNDQNRNILSAHTTAGCEISKSLHGKFLGVQRETDCDVGGDNVGCGYYSPAGDTSAYGNGFNAAQGGVYAMEWDDEFIKIWHFARRNIPEDITKKTPDPTGWGKPDAMFGGQDCDVNKFFNDMKLVININFCGDWAGTAWRASDVCTKVADTCNEYVANNPRAFSNTYWDVRYIEAYQKIHAQTTSRSLSPSTTEPLTRVTSTTTITTTVTLSRKRITTTSKVANATSTFESTQSSSGKATARTSPVYKLNTTSSYNTTIERSAKLNTTSSWASSHGSRVANTTTSLLLATAPSTSQRSIPTNTTAVLRHTISSLISAPSGTFRNTSHASSHRAASTPISTPSEVPAAENPIRLGDFAYLGCYESSDDLKLFRKVKDSKDMTIDLCVDVCRDSMFSAVYDTQCFCADSMDTSTRAANTKNGDVCDHPCPGNASQYCGGLAKSPDEIANATSTAASERFANNASSTGVTASKSTATGQQLTNSTIVKARKNSAFASRLHAPHKGGFVKRMERAILLTVYGVVKDGTPPPALSMAENNITYTSTRYSTTVRVKTVSVIPIQETAGASYDNTVEGDGPSGARVADKNVVSIQGISAQSEGEPGRDKYLAKTAPTEEHATPAKDGFAADVGQAGSHADGETVDRVVETAAPSNVEFVVGHRLGGSPVAGETVVETVDQMRVVFEDCGCTEGEVRATASPLPPPPSSPAEDRTNSHRPVPSNTEVPVPAQGSEHTQPELPSGQDTATPHHVPSNMEVPVPAQYSESTQPELPSGQDTTTPHQVPSNMEVPVPAQYPESTQPELPSGQDTSTPHHVPSNMEVPVPAQYSESTQPELPSGQDTTTPHHVPSNMEVPVPARGSEHTQPAPPPAHNPEFDVPKSSGNDSPAPIGAPEEIQHAPPSPASPPGLSPLAQVTNPYGATSSGFETLAPGGTSQEAQTVRPPVVVAGARETWSRAPGIMLGSIILVLGVLL</sequence>
<feature type="compositionally biased region" description="Polar residues" evidence="1">
    <location>
        <begin position="945"/>
        <end position="962"/>
    </location>
</feature>